<reference evidence="2" key="1">
    <citation type="submission" date="2023-10" db="EMBL/GenBank/DDBJ databases">
        <title>Genome assemblies of two species of porcelain crab, Petrolisthes cinctipes and Petrolisthes manimaculis (Anomura: Porcellanidae).</title>
        <authorList>
            <person name="Angst P."/>
        </authorList>
    </citation>
    <scope>NUCLEOTIDE SEQUENCE</scope>
    <source>
        <strain evidence="2">PB745_01</strain>
        <tissue evidence="2">Gill</tissue>
    </source>
</reference>
<evidence type="ECO:0000313" key="2">
    <source>
        <dbReference type="EMBL" id="KAK3864455.1"/>
    </source>
</evidence>
<keyword evidence="1" id="KW-0472">Membrane</keyword>
<accession>A0AAE1F013</accession>
<dbReference type="GO" id="GO:0035861">
    <property type="term" value="C:site of double-strand break"/>
    <property type="evidence" value="ECO:0007669"/>
    <property type="project" value="TreeGrafter"/>
</dbReference>
<name>A0AAE1F013_PETCI</name>
<sequence>MLQQYFGSDAPWRSPPSRRRVYHTSESVTIHTPRGCEPAPCDARGRINTQVEISGEHIKDLIKVLEAENEREMSEVHPALAFLDITSIMSVIVPVTQLFSLSQHVKYIALEIFQRYMTSHMNSLLEYVTETTSKGRKRERLIKAVEKKVADQSPLRLITCIMIASKLFSHKKNMTPQMCQKCLKRMKVMTSAHAVIQSERNILEQIDSRLYRRSSMVVYVGMMVWLGGLGGGDLSNFRQGVVQAGAPMMEPKQLLSHALYVLDVVYMKHKEVYLDLYTILSGFTTIMNDHRAAYSHVMADRMLLGAAVVAAAGLIAGSESMCAVLVATFSHHIARISNRDILTLASCIVRATGLAVYPLDLLATP</sequence>
<evidence type="ECO:0000313" key="3">
    <source>
        <dbReference type="Proteomes" id="UP001286313"/>
    </source>
</evidence>
<dbReference type="Proteomes" id="UP001286313">
    <property type="component" value="Unassembled WGS sequence"/>
</dbReference>
<comment type="caution">
    <text evidence="2">The sequence shown here is derived from an EMBL/GenBank/DDBJ whole genome shotgun (WGS) entry which is preliminary data.</text>
</comment>
<keyword evidence="1" id="KW-1133">Transmembrane helix</keyword>
<dbReference type="PANTHER" id="PTHR21615">
    <property type="entry name" value="CYCLIN N-TERMINAL DOMAIN-CONTAINING PROTEIN 1"/>
    <property type="match status" value="1"/>
</dbReference>
<organism evidence="2 3">
    <name type="scientific">Petrolisthes cinctipes</name>
    <name type="common">Flat porcelain crab</name>
    <dbReference type="NCBI Taxonomy" id="88211"/>
    <lineage>
        <taxon>Eukaryota</taxon>
        <taxon>Metazoa</taxon>
        <taxon>Ecdysozoa</taxon>
        <taxon>Arthropoda</taxon>
        <taxon>Crustacea</taxon>
        <taxon>Multicrustacea</taxon>
        <taxon>Malacostraca</taxon>
        <taxon>Eumalacostraca</taxon>
        <taxon>Eucarida</taxon>
        <taxon>Decapoda</taxon>
        <taxon>Pleocyemata</taxon>
        <taxon>Anomura</taxon>
        <taxon>Galatheoidea</taxon>
        <taxon>Porcellanidae</taxon>
        <taxon>Petrolisthes</taxon>
    </lineage>
</organism>
<keyword evidence="1" id="KW-0812">Transmembrane</keyword>
<keyword evidence="3" id="KW-1185">Reference proteome</keyword>
<dbReference type="GO" id="GO:0007131">
    <property type="term" value="P:reciprocal meiotic recombination"/>
    <property type="evidence" value="ECO:0007669"/>
    <property type="project" value="TreeGrafter"/>
</dbReference>
<evidence type="ECO:0000256" key="1">
    <source>
        <dbReference type="SAM" id="Phobius"/>
    </source>
</evidence>
<protein>
    <submittedName>
        <fullName evidence="2">Uncharacterized protein</fullName>
    </submittedName>
</protein>
<dbReference type="EMBL" id="JAWQEG010003791">
    <property type="protein sequence ID" value="KAK3864455.1"/>
    <property type="molecule type" value="Genomic_DNA"/>
</dbReference>
<gene>
    <name evidence="2" type="ORF">Pcinc_029864</name>
</gene>
<dbReference type="PANTHER" id="PTHR21615:SF2">
    <property type="entry name" value="CYCLIN N-TERMINAL DOMAIN-CONTAINING PROTEIN 1"/>
    <property type="match status" value="1"/>
</dbReference>
<feature type="transmembrane region" description="Helical" evidence="1">
    <location>
        <begin position="303"/>
        <end position="329"/>
    </location>
</feature>
<dbReference type="AlphaFoldDB" id="A0AAE1F013"/>
<dbReference type="Gene3D" id="1.10.472.10">
    <property type="entry name" value="Cyclin-like"/>
    <property type="match status" value="1"/>
</dbReference>
<proteinExistence type="predicted"/>
<feature type="transmembrane region" description="Helical" evidence="1">
    <location>
        <begin position="341"/>
        <end position="359"/>
    </location>
</feature>